<dbReference type="RefSeq" id="WP_243732414.1">
    <property type="nucleotide sequence ID" value="NZ_SNYC01000003.1"/>
</dbReference>
<dbReference type="Gene3D" id="3.40.30.10">
    <property type="entry name" value="Glutaredoxin"/>
    <property type="match status" value="1"/>
</dbReference>
<dbReference type="Pfam" id="PF00578">
    <property type="entry name" value="AhpC-TSA"/>
    <property type="match status" value="1"/>
</dbReference>
<keyword evidence="5" id="KW-1185">Reference proteome</keyword>
<dbReference type="GO" id="GO:0016209">
    <property type="term" value="F:antioxidant activity"/>
    <property type="evidence" value="ECO:0007669"/>
    <property type="project" value="InterPro"/>
</dbReference>
<dbReference type="GO" id="GO:0016853">
    <property type="term" value="F:isomerase activity"/>
    <property type="evidence" value="ECO:0007669"/>
    <property type="project" value="UniProtKB-KW"/>
</dbReference>
<keyword evidence="1" id="KW-0676">Redox-active center</keyword>
<evidence type="ECO:0000256" key="2">
    <source>
        <dbReference type="SAM" id="SignalP"/>
    </source>
</evidence>
<dbReference type="SUPFAM" id="SSF52833">
    <property type="entry name" value="Thioredoxin-like"/>
    <property type="match status" value="1"/>
</dbReference>
<reference evidence="4 5" key="1">
    <citation type="submission" date="2019-03" db="EMBL/GenBank/DDBJ databases">
        <title>Genomic Encyclopedia of Archaeal and Bacterial Type Strains, Phase II (KMG-II): from individual species to whole genera.</title>
        <authorList>
            <person name="Goeker M."/>
        </authorList>
    </citation>
    <scope>NUCLEOTIDE SEQUENCE [LARGE SCALE GENOMIC DNA]</scope>
    <source>
        <strain evidence="4 5">DSM 19035</strain>
    </source>
</reference>
<keyword evidence="4" id="KW-0413">Isomerase</keyword>
<keyword evidence="2" id="KW-0732">Signal</keyword>
<dbReference type="InterPro" id="IPR000866">
    <property type="entry name" value="AhpC/TSA"/>
</dbReference>
<evidence type="ECO:0000256" key="1">
    <source>
        <dbReference type="ARBA" id="ARBA00023284"/>
    </source>
</evidence>
<sequence>MDPGIGYSRTFIKTVMKKLTLAIALILFSASVFSQSLTPGTAIPKAVFYKADGKTFSTEQIATGKKTLLMFFDATCGHCQKVAADFSKRSKELSGVNLYLVSQDEFRSINYFLTNYGKPLMSLPNVTALQDKDHVFIPLFFPKQYPSLYLFGADKRLIYFSSNEKELPKFFSLIK</sequence>
<accession>A0A4R6SZ92</accession>
<dbReference type="PROSITE" id="PS00194">
    <property type="entry name" value="THIOREDOXIN_1"/>
    <property type="match status" value="1"/>
</dbReference>
<dbReference type="InterPro" id="IPR036249">
    <property type="entry name" value="Thioredoxin-like_sf"/>
</dbReference>
<dbReference type="InterPro" id="IPR017937">
    <property type="entry name" value="Thioredoxin_CS"/>
</dbReference>
<gene>
    <name evidence="4" type="ORF">ATK78_0463</name>
</gene>
<organism evidence="4 5">
    <name type="scientific">Pedobacter metabolipauper</name>
    <dbReference type="NCBI Taxonomy" id="425513"/>
    <lineage>
        <taxon>Bacteria</taxon>
        <taxon>Pseudomonadati</taxon>
        <taxon>Bacteroidota</taxon>
        <taxon>Sphingobacteriia</taxon>
        <taxon>Sphingobacteriales</taxon>
        <taxon>Sphingobacteriaceae</taxon>
        <taxon>Pedobacter</taxon>
    </lineage>
</organism>
<dbReference type="InterPro" id="IPR013766">
    <property type="entry name" value="Thioredoxin_domain"/>
</dbReference>
<dbReference type="PROSITE" id="PS51352">
    <property type="entry name" value="THIOREDOXIN_2"/>
    <property type="match status" value="1"/>
</dbReference>
<dbReference type="EMBL" id="SNYC01000003">
    <property type="protein sequence ID" value="TDQ11345.1"/>
    <property type="molecule type" value="Genomic_DNA"/>
</dbReference>
<protein>
    <submittedName>
        <fullName evidence="4">Thiol-disulfide isomerase/thioredoxin</fullName>
    </submittedName>
</protein>
<feature type="domain" description="Thioredoxin" evidence="3">
    <location>
        <begin position="37"/>
        <end position="175"/>
    </location>
</feature>
<dbReference type="GO" id="GO:0016491">
    <property type="term" value="F:oxidoreductase activity"/>
    <property type="evidence" value="ECO:0007669"/>
    <property type="project" value="InterPro"/>
</dbReference>
<feature type="chain" id="PRO_5020583310" evidence="2">
    <location>
        <begin position="35"/>
        <end position="175"/>
    </location>
</feature>
<evidence type="ECO:0000259" key="3">
    <source>
        <dbReference type="PROSITE" id="PS51352"/>
    </source>
</evidence>
<name>A0A4R6SZ92_9SPHI</name>
<dbReference type="Proteomes" id="UP000295620">
    <property type="component" value="Unassembled WGS sequence"/>
</dbReference>
<evidence type="ECO:0000313" key="5">
    <source>
        <dbReference type="Proteomes" id="UP000295620"/>
    </source>
</evidence>
<dbReference type="AlphaFoldDB" id="A0A4R6SZ92"/>
<feature type="signal peptide" evidence="2">
    <location>
        <begin position="1"/>
        <end position="34"/>
    </location>
</feature>
<comment type="caution">
    <text evidence="4">The sequence shown here is derived from an EMBL/GenBank/DDBJ whole genome shotgun (WGS) entry which is preliminary data.</text>
</comment>
<evidence type="ECO:0000313" key="4">
    <source>
        <dbReference type="EMBL" id="TDQ11345.1"/>
    </source>
</evidence>
<proteinExistence type="predicted"/>